<dbReference type="Pfam" id="PF16261">
    <property type="entry name" value="DUF4915"/>
    <property type="match status" value="1"/>
</dbReference>
<dbReference type="AlphaFoldDB" id="A0A2Z3HE70"/>
<proteinExistence type="predicted"/>
<dbReference type="SUPFAM" id="SSF63829">
    <property type="entry name" value="Calcium-dependent phosphotriesterase"/>
    <property type="match status" value="1"/>
</dbReference>
<dbReference type="Proteomes" id="UP000245802">
    <property type="component" value="Chromosome"/>
</dbReference>
<name>A0A2Z3HE70_9BACT</name>
<dbReference type="NCBIfam" id="TIGR03032">
    <property type="entry name" value="TIGR03032 family protein"/>
    <property type="match status" value="1"/>
</dbReference>
<accession>A0A2Z3HE70</accession>
<dbReference type="EMBL" id="CP025958">
    <property type="protein sequence ID" value="AWM40014.1"/>
    <property type="molecule type" value="Genomic_DNA"/>
</dbReference>
<keyword evidence="3" id="KW-1185">Reference proteome</keyword>
<evidence type="ECO:0000313" key="2">
    <source>
        <dbReference type="EMBL" id="AWM40014.1"/>
    </source>
</evidence>
<evidence type="ECO:0000259" key="1">
    <source>
        <dbReference type="Pfam" id="PF16261"/>
    </source>
</evidence>
<feature type="domain" description="Conserved hypothetical protein CHP03032" evidence="1">
    <location>
        <begin position="32"/>
        <end position="354"/>
    </location>
</feature>
<dbReference type="OrthoDB" id="238183at2"/>
<sequence>MPRTTEGDGAPASGHADRLAGHGFDYRYSPGVAELLEGLGASLLVSTYQAGKLAVLRSSGGKLSLLLRTFDKAMGLAVGPDRLAVGTNYQIWTLWNSPSVAARLNQAPDRSPGPDHDACYLPRSAHLTGAIDVHEMAYARGADGGHELWLVNTHFSCLCTLDERFSFVPRWRPPFVTALAREDRCHLNGLAVRDGRPRYATCFGRTDTYEGWRPAKRDGGLLLEVPGGEVIAAGLSMPHSPRWHNGRLWVLDSGRGRLLAVDLASGKAECVTELPGYTRGLAFAGRYALVGLSKTRDTATFGGVEVAERYAERPCGVAVVDLATGALVGLIEFLGGIREVFDVQLLPGARWPAVVGLEKDAVRQASVPAPEVPL</sequence>
<evidence type="ECO:0000313" key="3">
    <source>
        <dbReference type="Proteomes" id="UP000245802"/>
    </source>
</evidence>
<gene>
    <name evidence="2" type="ORF">C1280_25430</name>
</gene>
<reference evidence="2 3" key="1">
    <citation type="submission" date="2018-01" db="EMBL/GenBank/DDBJ databases">
        <title>G. obscuriglobus.</title>
        <authorList>
            <person name="Franke J."/>
            <person name="Blomberg W."/>
            <person name="Selmecki A."/>
        </authorList>
    </citation>
    <scope>NUCLEOTIDE SEQUENCE [LARGE SCALE GENOMIC DNA]</scope>
    <source>
        <strain evidence="2 3">DSM 5831</strain>
    </source>
</reference>
<dbReference type="InterPro" id="IPR017481">
    <property type="entry name" value="CHP03032"/>
</dbReference>
<organism evidence="2 3">
    <name type="scientific">Gemmata obscuriglobus</name>
    <dbReference type="NCBI Taxonomy" id="114"/>
    <lineage>
        <taxon>Bacteria</taxon>
        <taxon>Pseudomonadati</taxon>
        <taxon>Planctomycetota</taxon>
        <taxon>Planctomycetia</taxon>
        <taxon>Gemmatales</taxon>
        <taxon>Gemmataceae</taxon>
        <taxon>Gemmata</taxon>
    </lineage>
</organism>
<protein>
    <submittedName>
        <fullName evidence="2">TIGR03032 family protein</fullName>
    </submittedName>
</protein>
<dbReference type="KEGG" id="gog:C1280_25430"/>